<dbReference type="Proteomes" id="UP000752814">
    <property type="component" value="Unassembled WGS sequence"/>
</dbReference>
<evidence type="ECO:0000256" key="1">
    <source>
        <dbReference type="ARBA" id="ARBA00004141"/>
    </source>
</evidence>
<proteinExistence type="inferred from homology"/>
<evidence type="ECO:0000256" key="2">
    <source>
        <dbReference type="ARBA" id="ARBA00007524"/>
    </source>
</evidence>
<dbReference type="EMBL" id="LVVT01000014">
    <property type="protein sequence ID" value="TQS83014.1"/>
    <property type="molecule type" value="Genomic_DNA"/>
</dbReference>
<evidence type="ECO:0000256" key="4">
    <source>
        <dbReference type="ARBA" id="ARBA00022989"/>
    </source>
</evidence>
<feature type="transmembrane region" description="Helical" evidence="6">
    <location>
        <begin position="12"/>
        <end position="30"/>
    </location>
</feature>
<dbReference type="Gene3D" id="1.20.1260.100">
    <property type="entry name" value="TspO/MBR protein"/>
    <property type="match status" value="1"/>
</dbReference>
<comment type="caution">
    <text evidence="7">The sequence shown here is derived from an EMBL/GenBank/DDBJ whole genome shotgun (WGS) entry which is preliminary data.</text>
</comment>
<dbReference type="GO" id="GO:0033013">
    <property type="term" value="P:tetrapyrrole metabolic process"/>
    <property type="evidence" value="ECO:0007669"/>
    <property type="project" value="UniProtKB-ARBA"/>
</dbReference>
<keyword evidence="5 6" id="KW-0472">Membrane</keyword>
<dbReference type="FunFam" id="1.20.1260.100:FF:000001">
    <property type="entry name" value="translocator protein 2"/>
    <property type="match status" value="1"/>
</dbReference>
<dbReference type="CDD" id="cd15904">
    <property type="entry name" value="TSPO_MBR"/>
    <property type="match status" value="1"/>
</dbReference>
<accession>A0A8J8PBD2</accession>
<dbReference type="GO" id="GO:0016020">
    <property type="term" value="C:membrane"/>
    <property type="evidence" value="ECO:0007669"/>
    <property type="project" value="UniProtKB-SubCell"/>
</dbReference>
<organism evidence="7 8">
    <name type="scientific">Candidatus Methanomassiliicoccus intestinalis</name>
    <dbReference type="NCBI Taxonomy" id="1406512"/>
    <lineage>
        <taxon>Archaea</taxon>
        <taxon>Methanobacteriati</taxon>
        <taxon>Thermoplasmatota</taxon>
        <taxon>Thermoplasmata</taxon>
        <taxon>Methanomassiliicoccales</taxon>
        <taxon>Methanomassiliicoccaceae</taxon>
        <taxon>Methanomassiliicoccus</taxon>
    </lineage>
</organism>
<name>A0A8J8PBD2_9ARCH</name>
<keyword evidence="3 6" id="KW-0812">Transmembrane</keyword>
<protein>
    <submittedName>
        <fullName evidence="7">TspO protein</fullName>
    </submittedName>
</protein>
<dbReference type="PANTHER" id="PTHR10057:SF0">
    <property type="entry name" value="TRANSLOCATOR PROTEIN"/>
    <property type="match status" value="1"/>
</dbReference>
<evidence type="ECO:0000313" key="8">
    <source>
        <dbReference type="Proteomes" id="UP000752814"/>
    </source>
</evidence>
<dbReference type="PIRSF" id="PIRSF005859">
    <property type="entry name" value="PBR"/>
    <property type="match status" value="1"/>
</dbReference>
<feature type="transmembrane region" description="Helical" evidence="6">
    <location>
        <begin position="140"/>
        <end position="159"/>
    </location>
</feature>
<sequence>MNERKKRNWIRLIILIVIPLAVGMLSSFVTGDSMTMYKDYNQPPFSPPSLLFPIMWTILYILMGISAYLVTGPEVPARQKSAALTIFAVQLVVNFFWSLLFFKMGLVLISFFWIVMLWILVLIMILVFRRISKAAAWLQLPYIIWLTIAAYLNLGIFLLN</sequence>
<feature type="transmembrane region" description="Helical" evidence="6">
    <location>
        <begin position="50"/>
        <end position="70"/>
    </location>
</feature>
<dbReference type="PANTHER" id="PTHR10057">
    <property type="entry name" value="PERIPHERAL-TYPE BENZODIAZEPINE RECEPTOR"/>
    <property type="match status" value="1"/>
</dbReference>
<dbReference type="InterPro" id="IPR038330">
    <property type="entry name" value="TspO/MBR-related_sf"/>
</dbReference>
<comment type="similarity">
    <text evidence="2">Belongs to the TspO/BZRP family.</text>
</comment>
<keyword evidence="4 6" id="KW-1133">Transmembrane helix</keyword>
<evidence type="ECO:0000256" key="6">
    <source>
        <dbReference type="SAM" id="Phobius"/>
    </source>
</evidence>
<reference evidence="7" key="1">
    <citation type="submission" date="2016-03" db="EMBL/GenBank/DDBJ databases">
        <authorList>
            <person name="Borrel G."/>
            <person name="Mccann A."/>
            <person name="O'Toole P.W."/>
        </authorList>
    </citation>
    <scope>NUCLEOTIDE SEQUENCE</scope>
    <source>
        <strain evidence="7">183</strain>
    </source>
</reference>
<evidence type="ECO:0000256" key="3">
    <source>
        <dbReference type="ARBA" id="ARBA00022692"/>
    </source>
</evidence>
<evidence type="ECO:0000313" key="7">
    <source>
        <dbReference type="EMBL" id="TQS83014.1"/>
    </source>
</evidence>
<evidence type="ECO:0000256" key="5">
    <source>
        <dbReference type="ARBA" id="ARBA00023136"/>
    </source>
</evidence>
<dbReference type="Pfam" id="PF03073">
    <property type="entry name" value="TspO_MBR"/>
    <property type="match status" value="1"/>
</dbReference>
<feature type="transmembrane region" description="Helical" evidence="6">
    <location>
        <begin position="82"/>
        <end position="100"/>
    </location>
</feature>
<feature type="transmembrane region" description="Helical" evidence="6">
    <location>
        <begin position="106"/>
        <end position="128"/>
    </location>
</feature>
<dbReference type="AlphaFoldDB" id="A0A8J8PBD2"/>
<comment type="subcellular location">
    <subcellularLocation>
        <location evidence="1">Membrane</location>
        <topology evidence="1">Multi-pass membrane protein</topology>
    </subcellularLocation>
</comment>
<dbReference type="InterPro" id="IPR004307">
    <property type="entry name" value="TspO_MBR"/>
</dbReference>
<gene>
    <name evidence="7" type="ORF">A3207_03475</name>
</gene>